<dbReference type="GO" id="GO:0005737">
    <property type="term" value="C:cytoplasm"/>
    <property type="evidence" value="ECO:0007669"/>
    <property type="project" value="UniProtKB-SubCell"/>
</dbReference>
<comment type="catalytic activity">
    <reaction evidence="4">
        <text>[protein]-peptidylproline (omega=180) = [protein]-peptidylproline (omega=0)</text>
        <dbReference type="Rhea" id="RHEA:16237"/>
        <dbReference type="Rhea" id="RHEA-COMP:10747"/>
        <dbReference type="Rhea" id="RHEA-COMP:10748"/>
        <dbReference type="ChEBI" id="CHEBI:83833"/>
        <dbReference type="ChEBI" id="CHEBI:83834"/>
        <dbReference type="EC" id="5.2.1.8"/>
    </reaction>
</comment>
<comment type="similarity">
    <text evidence="1 4">Belongs to the PTPA-type PPIase family.</text>
</comment>
<dbReference type="SUPFAM" id="SSF68906">
    <property type="entry name" value="SAP domain"/>
    <property type="match status" value="1"/>
</dbReference>
<comment type="function">
    <text evidence="4">PPIases accelerate the folding of proteins. It catalyzes the cis-trans isomerization of proline imidic peptide bonds in oligopeptides.</text>
</comment>
<dbReference type="GO" id="GO:0005634">
    <property type="term" value="C:nucleus"/>
    <property type="evidence" value="ECO:0007669"/>
    <property type="project" value="TreeGrafter"/>
</dbReference>
<keyword evidence="4" id="KW-0697">Rotamase</keyword>
<evidence type="ECO:0000259" key="6">
    <source>
        <dbReference type="PROSITE" id="PS50800"/>
    </source>
</evidence>
<dbReference type="PANTHER" id="PTHR10012">
    <property type="entry name" value="SERINE/THREONINE-PROTEIN PHOSPHATASE 2A REGULATORY SUBUNIT B"/>
    <property type="match status" value="1"/>
</dbReference>
<sequence>MESPVASGSAKMSDSELEALSLDELREKLQELGKSCKGSKAVLVNRLRKTLSGSHNRERRRKTSSEGDPNDGDNSDEDDESEDGFDDRFIDDMSKLQLKDELTKRGLSRFGKRAELRERLRKAYVTQQSSSSEESASEETNHPSTQRPRNNIETIIVPVDKPISQDSNNKSKNQNNTEIIIEPVDLLTKQNLNKNDVDNGSNDIDTSTISHDLSQIKDKNQNINSILLSGIKQVQPSSSTDISSPFVQLSESDDDDDEMFIGFKESEINEAKRLLKPKRGRKMLIRTGKPGRPRRNHQFMIAKKVIKNPEDMVIWEKSEAYCEYFGFILALNEAVQKQTLNAECSQSPAILKTISMLTKFDQWITEIPPVEQPQRFGNKSFKEWLQRLQKCGDQELKQVLPEDLHQAVPELVQYLCEGFGNSTRIDYGTGHEMAFIMFLCCMFKIGAYKLDDQIAVVTKVFNQYLKLVRRLQLVYRMEPAGSHGVWSLDDYQFVPFVWGSAQLIGE</sequence>
<dbReference type="PANTHER" id="PTHR10012:SF0">
    <property type="entry name" value="SERINE_THREONINE-PROTEIN PHOSPHATASE 2A ACTIVATOR"/>
    <property type="match status" value="1"/>
</dbReference>
<dbReference type="Gene3D" id="1.10.720.30">
    <property type="entry name" value="SAP domain"/>
    <property type="match status" value="2"/>
</dbReference>
<dbReference type="InterPro" id="IPR003034">
    <property type="entry name" value="SAP_dom"/>
</dbReference>
<comment type="caution">
    <text evidence="7">The sequence shown here is derived from an EMBL/GenBank/DDBJ whole genome shotgun (WGS) entry which is preliminary data.</text>
</comment>
<dbReference type="GO" id="GO:0000159">
    <property type="term" value="C:protein phosphatase type 2A complex"/>
    <property type="evidence" value="ECO:0007669"/>
    <property type="project" value="TreeGrafter"/>
</dbReference>
<dbReference type="InterPro" id="IPR037218">
    <property type="entry name" value="PTPA_sf"/>
</dbReference>
<dbReference type="SMART" id="SM00513">
    <property type="entry name" value="SAP"/>
    <property type="match status" value="2"/>
</dbReference>
<accession>A0A834XNS9</accession>
<feature type="region of interest" description="Disordered" evidence="5">
    <location>
        <begin position="123"/>
        <end position="152"/>
    </location>
</feature>
<gene>
    <name evidence="7" type="ORF">HCN44_009105</name>
</gene>
<dbReference type="PROSITE" id="PS50800">
    <property type="entry name" value="SAP"/>
    <property type="match status" value="2"/>
</dbReference>
<evidence type="ECO:0000313" key="8">
    <source>
        <dbReference type="Proteomes" id="UP000639338"/>
    </source>
</evidence>
<feature type="domain" description="SAP" evidence="6">
    <location>
        <begin position="90"/>
        <end position="124"/>
    </location>
</feature>
<organism evidence="7 8">
    <name type="scientific">Aphidius gifuensis</name>
    <name type="common">Parasitoid wasp</name>
    <dbReference type="NCBI Taxonomy" id="684658"/>
    <lineage>
        <taxon>Eukaryota</taxon>
        <taxon>Metazoa</taxon>
        <taxon>Ecdysozoa</taxon>
        <taxon>Arthropoda</taxon>
        <taxon>Hexapoda</taxon>
        <taxon>Insecta</taxon>
        <taxon>Pterygota</taxon>
        <taxon>Neoptera</taxon>
        <taxon>Endopterygota</taxon>
        <taxon>Hymenoptera</taxon>
        <taxon>Apocrita</taxon>
        <taxon>Ichneumonoidea</taxon>
        <taxon>Braconidae</taxon>
        <taxon>Aphidiinae</taxon>
        <taxon>Aphidius</taxon>
    </lineage>
</organism>
<dbReference type="GO" id="GO:0008160">
    <property type="term" value="F:protein tyrosine phosphatase activator activity"/>
    <property type="evidence" value="ECO:0007669"/>
    <property type="project" value="TreeGrafter"/>
</dbReference>
<feature type="region of interest" description="Disordered" evidence="5">
    <location>
        <begin position="43"/>
        <end position="87"/>
    </location>
</feature>
<evidence type="ECO:0000256" key="2">
    <source>
        <dbReference type="ARBA" id="ARBA00044786"/>
    </source>
</evidence>
<evidence type="ECO:0000256" key="3">
    <source>
        <dbReference type="ARBA" id="ARBA00044820"/>
    </source>
</evidence>
<dbReference type="EC" id="5.2.1.8" evidence="4"/>
<dbReference type="EMBL" id="JACMRX010000005">
    <property type="protein sequence ID" value="KAF7990116.1"/>
    <property type="molecule type" value="Genomic_DNA"/>
</dbReference>
<dbReference type="SUPFAM" id="SSF140984">
    <property type="entry name" value="PTPA-like"/>
    <property type="match status" value="1"/>
</dbReference>
<keyword evidence="4" id="KW-0413">Isomerase</keyword>
<comment type="subcellular location">
    <subcellularLocation>
        <location evidence="4">Cytoplasm</location>
    </subcellularLocation>
</comment>
<keyword evidence="4" id="KW-0963">Cytoplasm</keyword>
<feature type="compositionally biased region" description="Polar residues" evidence="5">
    <location>
        <begin position="142"/>
        <end position="152"/>
    </location>
</feature>
<dbReference type="GO" id="GO:0007052">
    <property type="term" value="P:mitotic spindle organization"/>
    <property type="evidence" value="ECO:0007669"/>
    <property type="project" value="TreeGrafter"/>
</dbReference>
<feature type="compositionally biased region" description="Acidic residues" evidence="5">
    <location>
        <begin position="68"/>
        <end position="85"/>
    </location>
</feature>
<dbReference type="AlphaFoldDB" id="A0A834XNS9"/>
<dbReference type="GO" id="GO:0003755">
    <property type="term" value="F:peptidyl-prolyl cis-trans isomerase activity"/>
    <property type="evidence" value="ECO:0007669"/>
    <property type="project" value="UniProtKB-KW"/>
</dbReference>
<dbReference type="InterPro" id="IPR004327">
    <property type="entry name" value="Phstyr_phstse_ac"/>
</dbReference>
<protein>
    <recommendedName>
        <fullName evidence="2 4">Serine/threonine-protein phosphatase 2A activator</fullName>
        <ecNumber evidence="4">5.2.1.8</ecNumber>
    </recommendedName>
    <alternativeName>
        <fullName evidence="3 4">Phosphotyrosyl phosphatase activator</fullName>
    </alternativeName>
</protein>
<dbReference type="InterPro" id="IPR036361">
    <property type="entry name" value="SAP_dom_sf"/>
</dbReference>
<reference evidence="7 8" key="1">
    <citation type="submission" date="2020-08" db="EMBL/GenBank/DDBJ databases">
        <title>Aphidius gifuensis genome sequencing and assembly.</title>
        <authorList>
            <person name="Du Z."/>
        </authorList>
    </citation>
    <scope>NUCLEOTIDE SEQUENCE [LARGE SCALE GENOMIC DNA]</scope>
    <source>
        <strain evidence="7">YNYX2018</strain>
        <tissue evidence="7">Adults</tissue>
    </source>
</reference>
<dbReference type="Pfam" id="PF02037">
    <property type="entry name" value="SAP"/>
    <property type="match status" value="2"/>
</dbReference>
<evidence type="ECO:0000313" key="7">
    <source>
        <dbReference type="EMBL" id="KAF7990116.1"/>
    </source>
</evidence>
<dbReference type="Pfam" id="PF03095">
    <property type="entry name" value="PTPA"/>
    <property type="match status" value="1"/>
</dbReference>
<evidence type="ECO:0000256" key="5">
    <source>
        <dbReference type="SAM" id="MobiDB-lite"/>
    </source>
</evidence>
<name>A0A834XNS9_APHGI</name>
<evidence type="ECO:0000256" key="4">
    <source>
        <dbReference type="RuleBase" id="RU361210"/>
    </source>
</evidence>
<dbReference type="OrthoDB" id="16120at2759"/>
<dbReference type="Proteomes" id="UP000639338">
    <property type="component" value="Unassembled WGS sequence"/>
</dbReference>
<proteinExistence type="inferred from homology"/>
<keyword evidence="8" id="KW-1185">Reference proteome</keyword>
<feature type="domain" description="SAP" evidence="6">
    <location>
        <begin position="17"/>
        <end position="51"/>
    </location>
</feature>
<evidence type="ECO:0000256" key="1">
    <source>
        <dbReference type="ARBA" id="ARBA00011019"/>
    </source>
</evidence>